<evidence type="ECO:0000259" key="2">
    <source>
        <dbReference type="Pfam" id="PF07589"/>
    </source>
</evidence>
<proteinExistence type="predicted"/>
<evidence type="ECO:0000313" key="3">
    <source>
        <dbReference type="EMBL" id="MEC5386389.1"/>
    </source>
</evidence>
<dbReference type="Pfam" id="PF07589">
    <property type="entry name" value="PEP-CTERM"/>
    <property type="match status" value="1"/>
</dbReference>
<feature type="chain" id="PRO_5045372827" evidence="1">
    <location>
        <begin position="23"/>
        <end position="202"/>
    </location>
</feature>
<feature type="signal peptide" evidence="1">
    <location>
        <begin position="1"/>
        <end position="22"/>
    </location>
</feature>
<organism evidence="3 4">
    <name type="scientific">Uliginosibacterium silvisoli</name>
    <dbReference type="NCBI Taxonomy" id="3114758"/>
    <lineage>
        <taxon>Bacteria</taxon>
        <taxon>Pseudomonadati</taxon>
        <taxon>Pseudomonadota</taxon>
        <taxon>Betaproteobacteria</taxon>
        <taxon>Rhodocyclales</taxon>
        <taxon>Zoogloeaceae</taxon>
        <taxon>Uliginosibacterium</taxon>
    </lineage>
</organism>
<protein>
    <submittedName>
        <fullName evidence="3">PEP-CTERM sorting domain-containing protein</fullName>
    </submittedName>
</protein>
<feature type="domain" description="Ice-binding protein C-terminal" evidence="2">
    <location>
        <begin position="174"/>
        <end position="196"/>
    </location>
</feature>
<keyword evidence="1" id="KW-0732">Signal</keyword>
<name>A0ABU6K444_9RHOO</name>
<gene>
    <name evidence="3" type="ORF">VVD49_11690</name>
</gene>
<reference evidence="3 4" key="1">
    <citation type="submission" date="2024-01" db="EMBL/GenBank/DDBJ databases">
        <title>Uliginosibacterium soil sp. nov.</title>
        <authorList>
            <person name="Lv Y."/>
        </authorList>
    </citation>
    <scope>NUCLEOTIDE SEQUENCE [LARGE SCALE GENOMIC DNA]</scope>
    <source>
        <strain evidence="3 4">H3</strain>
    </source>
</reference>
<dbReference type="InterPro" id="IPR013424">
    <property type="entry name" value="Ice-binding_C"/>
</dbReference>
<evidence type="ECO:0000313" key="4">
    <source>
        <dbReference type="Proteomes" id="UP001331561"/>
    </source>
</evidence>
<dbReference type="EMBL" id="JAYXHS010000002">
    <property type="protein sequence ID" value="MEC5386389.1"/>
    <property type="molecule type" value="Genomic_DNA"/>
</dbReference>
<accession>A0ABU6K444</accession>
<sequence>MKIKKLAASAIFGLFMVGIAHATPIVYTSRAAWLANTSAVTTADFNAGSDQAYRGSSYDSSGIHFTTNGTIYSVYGISYDAAYHSSGYLDMEGSTHGMSFGSAINALSFDFGAFYDNAVNLSITLSNGLSFALTSPSSSYGFFGITSDTAFTSLSITTNNSFTAFDNVSYGTAAVPEPATLALAGLGVAGVAMSRRRKRVAA</sequence>
<keyword evidence="4" id="KW-1185">Reference proteome</keyword>
<dbReference type="Proteomes" id="UP001331561">
    <property type="component" value="Unassembled WGS sequence"/>
</dbReference>
<dbReference type="RefSeq" id="WP_327599356.1">
    <property type="nucleotide sequence ID" value="NZ_JAYXHS010000002.1"/>
</dbReference>
<comment type="caution">
    <text evidence="3">The sequence shown here is derived from an EMBL/GenBank/DDBJ whole genome shotgun (WGS) entry which is preliminary data.</text>
</comment>
<evidence type="ECO:0000256" key="1">
    <source>
        <dbReference type="SAM" id="SignalP"/>
    </source>
</evidence>
<dbReference type="NCBIfam" id="TIGR02595">
    <property type="entry name" value="PEP_CTERM"/>
    <property type="match status" value="1"/>
</dbReference>